<dbReference type="OrthoDB" id="2954746at2759"/>
<name>A0A4S4MLM6_9APHY</name>
<reference evidence="1 2" key="1">
    <citation type="submission" date="2019-02" db="EMBL/GenBank/DDBJ databases">
        <title>Genome sequencing of the rare red list fungi Antrodiella citrinella (Flaviporus citrinellus).</title>
        <authorList>
            <person name="Buettner E."/>
            <person name="Kellner H."/>
        </authorList>
    </citation>
    <scope>NUCLEOTIDE SEQUENCE [LARGE SCALE GENOMIC DNA]</scope>
    <source>
        <strain evidence="1 2">DSM 108506</strain>
    </source>
</reference>
<proteinExistence type="predicted"/>
<dbReference type="AlphaFoldDB" id="A0A4S4MLM6"/>
<sequence>MIFHSYYTTISWGFWQARRFFNLFISVNPNIHEALRYQEAEDKRYQDYPDAFVEPDESYVETSTYSPLTCCEDPVPHESFPILHSQDTLPKVLRSCRQMKYRSVSDAAAELKKAKERCNWATGTPRLRRTKRCVSWPMVSNADVFNQNSHDASLSDEYFEDRTDVVTEGPDHSSHYVTAPTMTTHEEQSSGYSQFVTARSSFECGLDSIDEDSVVHFFSPPLYVAAHYDSQPTYEPKNFPHSSGYGDTSSQTSSSILSSGLLSYRLNTPRLPMPSLMLTLPTPTIPTTPVFVPQSPITIPKYLHACSTPTAPSSQPSSRILSSAPSIPRCFHCGLAEFSSGTQCADCSQQWLACKIWYQAHDGGRNRYLTEPYIKPAESNARSRAIEDVLGVAGGSLGPLELGLGIEFETETPRKRRFWRFSRWLASAPVPAEDMQASFDSGNDLTLGLRSSGLGNIWAKTATGIGRLRAKVAVFRDTVHEDDIWESPEPDYRVPLPGRIPYAESRFVEHLAGQYGSLVICVS</sequence>
<protein>
    <submittedName>
        <fullName evidence="1">Uncharacterized protein</fullName>
    </submittedName>
</protein>
<dbReference type="Proteomes" id="UP000308730">
    <property type="component" value="Unassembled WGS sequence"/>
</dbReference>
<evidence type="ECO:0000313" key="2">
    <source>
        <dbReference type="Proteomes" id="UP000308730"/>
    </source>
</evidence>
<gene>
    <name evidence="1" type="ORF">EUX98_g7609</name>
</gene>
<dbReference type="EMBL" id="SGPM01000332">
    <property type="protein sequence ID" value="THH26575.1"/>
    <property type="molecule type" value="Genomic_DNA"/>
</dbReference>
<keyword evidence="2" id="KW-1185">Reference proteome</keyword>
<evidence type="ECO:0000313" key="1">
    <source>
        <dbReference type="EMBL" id="THH26575.1"/>
    </source>
</evidence>
<comment type="caution">
    <text evidence="1">The sequence shown here is derived from an EMBL/GenBank/DDBJ whole genome shotgun (WGS) entry which is preliminary data.</text>
</comment>
<organism evidence="1 2">
    <name type="scientific">Antrodiella citrinella</name>
    <dbReference type="NCBI Taxonomy" id="2447956"/>
    <lineage>
        <taxon>Eukaryota</taxon>
        <taxon>Fungi</taxon>
        <taxon>Dikarya</taxon>
        <taxon>Basidiomycota</taxon>
        <taxon>Agaricomycotina</taxon>
        <taxon>Agaricomycetes</taxon>
        <taxon>Polyporales</taxon>
        <taxon>Steccherinaceae</taxon>
        <taxon>Antrodiella</taxon>
    </lineage>
</organism>
<accession>A0A4S4MLM6</accession>